<keyword evidence="2" id="KW-0560">Oxidoreductase</keyword>
<dbReference type="SMART" id="SM00822">
    <property type="entry name" value="PKS_KR"/>
    <property type="match status" value="1"/>
</dbReference>
<dbReference type="InterPro" id="IPR036291">
    <property type="entry name" value="NAD(P)-bd_dom_sf"/>
</dbReference>
<dbReference type="PANTHER" id="PTHR43669:SF3">
    <property type="entry name" value="ALCOHOL DEHYDROGENASE, PUTATIVE (AFU_ORTHOLOGUE AFUA_3G03445)-RELATED"/>
    <property type="match status" value="1"/>
</dbReference>
<accession>A0ABY4NZ40</accession>
<dbReference type="PANTHER" id="PTHR43669">
    <property type="entry name" value="5-KETO-D-GLUCONATE 5-REDUCTASE"/>
    <property type="match status" value="1"/>
</dbReference>
<keyword evidence="5" id="KW-1185">Reference proteome</keyword>
<feature type="domain" description="Ketoreductase" evidence="3">
    <location>
        <begin position="13"/>
        <end position="196"/>
    </location>
</feature>
<evidence type="ECO:0000256" key="1">
    <source>
        <dbReference type="ARBA" id="ARBA00006484"/>
    </source>
</evidence>
<sequence length="258" mass="26732">MSQVITGTPLAGRVAVVTGASSGIGAATAERLAALGAKVAVAARRKDNLGDLVARITVAGGTALAVPLDVTDRDAVTAAATQVTDQLGRADLVVNNAGVQLISPIEDLKVDDWQRQIDLNITGVMNVLAAFVPHLVAAADAGGPADLITTSSIAATRILEKFSVYSGTKAYLSHFSRLARVELGRKMVRVSAIEPGMVDTELPDHVTDPDASTLMADLLRDIECLSPADVAETVAFIAAAPRHVNLSEITILPTAQPV</sequence>
<reference evidence="4" key="1">
    <citation type="submission" date="2022-01" db="EMBL/GenBank/DDBJ databases">
        <title>PSI-footprinting approach for the identification of protein synthesis inhibitor producers.</title>
        <authorList>
            <person name="Handel F."/>
            <person name="Kulik A."/>
            <person name="Wex K.W."/>
            <person name="Berscheid A."/>
            <person name="Saur J.S."/>
            <person name="Winkler A."/>
            <person name="Wibberg D."/>
            <person name="Kalinowski J."/>
            <person name="Broetz-Oesterhelt H."/>
            <person name="Mast Y."/>
        </authorList>
    </citation>
    <scope>NUCLEOTIDE SEQUENCE</scope>
    <source>
        <strain evidence="4">KNN 49.3e</strain>
    </source>
</reference>
<comment type="similarity">
    <text evidence="1">Belongs to the short-chain dehydrogenases/reductases (SDR) family.</text>
</comment>
<evidence type="ECO:0000313" key="4">
    <source>
        <dbReference type="EMBL" id="UQS25357.1"/>
    </source>
</evidence>
<protein>
    <submittedName>
        <fullName evidence="4">SDR family oxidoreductase</fullName>
    </submittedName>
</protein>
<dbReference type="PRINTS" id="PR00081">
    <property type="entry name" value="GDHRDH"/>
</dbReference>
<dbReference type="EMBL" id="CP091196">
    <property type="protein sequence ID" value="UQS25357.1"/>
    <property type="molecule type" value="Genomic_DNA"/>
</dbReference>
<organism evidence="4 5">
    <name type="scientific">Amycolatopsis thermalba</name>
    <dbReference type="NCBI Taxonomy" id="944492"/>
    <lineage>
        <taxon>Bacteria</taxon>
        <taxon>Bacillati</taxon>
        <taxon>Actinomycetota</taxon>
        <taxon>Actinomycetes</taxon>
        <taxon>Pseudonocardiales</taxon>
        <taxon>Pseudonocardiaceae</taxon>
        <taxon>Amycolatopsis</taxon>
    </lineage>
</organism>
<dbReference type="Pfam" id="PF00106">
    <property type="entry name" value="adh_short"/>
    <property type="match status" value="1"/>
</dbReference>
<dbReference type="InterPro" id="IPR020904">
    <property type="entry name" value="Sc_DH/Rdtase_CS"/>
</dbReference>
<dbReference type="InterPro" id="IPR057326">
    <property type="entry name" value="KR_dom"/>
</dbReference>
<evidence type="ECO:0000259" key="3">
    <source>
        <dbReference type="SMART" id="SM00822"/>
    </source>
</evidence>
<dbReference type="SUPFAM" id="SSF51735">
    <property type="entry name" value="NAD(P)-binding Rossmann-fold domains"/>
    <property type="match status" value="1"/>
</dbReference>
<dbReference type="Gene3D" id="3.40.50.720">
    <property type="entry name" value="NAD(P)-binding Rossmann-like Domain"/>
    <property type="match status" value="1"/>
</dbReference>
<proteinExistence type="inferred from homology"/>
<dbReference type="RefSeq" id="WP_116110591.1">
    <property type="nucleotide sequence ID" value="NZ_CP091196.1"/>
</dbReference>
<dbReference type="InterPro" id="IPR002347">
    <property type="entry name" value="SDR_fam"/>
</dbReference>
<dbReference type="Proteomes" id="UP000830158">
    <property type="component" value="Chromosome"/>
</dbReference>
<name>A0ABY4NZ40_9PSEU</name>
<gene>
    <name evidence="4" type="ORF">L1857_22375</name>
</gene>
<evidence type="ECO:0000313" key="5">
    <source>
        <dbReference type="Proteomes" id="UP000830158"/>
    </source>
</evidence>
<dbReference type="PROSITE" id="PS00061">
    <property type="entry name" value="ADH_SHORT"/>
    <property type="match status" value="1"/>
</dbReference>
<evidence type="ECO:0000256" key="2">
    <source>
        <dbReference type="ARBA" id="ARBA00023002"/>
    </source>
</evidence>